<feature type="compositionally biased region" description="Basic and acidic residues" evidence="1">
    <location>
        <begin position="204"/>
        <end position="219"/>
    </location>
</feature>
<sequence>MLPNVYPSSRCDVGLQQAFFKPRHPHAAVQMATTQKTRETSMKIHSPQARSALTAFCLRDMARYDPSDACQAERPHNNINTMANLLLTPRAQQRLLLLSASEEVFDSDEILDILNDGKRLLGAKSRMGLSLLEARARQGEGGWVPSSDDVLDALNGDFDFEEDSDEEEEDEEEEEDSDPEETFVWEVEDSELEDSEENDEFDDLGGKTKDSWRVFDWDA</sequence>
<dbReference type="AlphaFoldDB" id="A0AAD7C1H4"/>
<evidence type="ECO:0000256" key="1">
    <source>
        <dbReference type="SAM" id="MobiDB-lite"/>
    </source>
</evidence>
<feature type="region of interest" description="Disordered" evidence="1">
    <location>
        <begin position="157"/>
        <end position="219"/>
    </location>
</feature>
<dbReference type="EMBL" id="JARKIF010000006">
    <property type="protein sequence ID" value="KAJ7636724.1"/>
    <property type="molecule type" value="Genomic_DNA"/>
</dbReference>
<evidence type="ECO:0000313" key="2">
    <source>
        <dbReference type="EMBL" id="KAJ7636724.1"/>
    </source>
</evidence>
<name>A0AAD7C1H4_9AGAR</name>
<protein>
    <submittedName>
        <fullName evidence="2">Uncharacterized protein</fullName>
    </submittedName>
</protein>
<gene>
    <name evidence="2" type="ORF">FB45DRAFT_1024825</name>
</gene>
<evidence type="ECO:0000313" key="3">
    <source>
        <dbReference type="Proteomes" id="UP001221142"/>
    </source>
</evidence>
<dbReference type="Proteomes" id="UP001221142">
    <property type="component" value="Unassembled WGS sequence"/>
</dbReference>
<organism evidence="2 3">
    <name type="scientific">Roridomyces roridus</name>
    <dbReference type="NCBI Taxonomy" id="1738132"/>
    <lineage>
        <taxon>Eukaryota</taxon>
        <taxon>Fungi</taxon>
        <taxon>Dikarya</taxon>
        <taxon>Basidiomycota</taxon>
        <taxon>Agaricomycotina</taxon>
        <taxon>Agaricomycetes</taxon>
        <taxon>Agaricomycetidae</taxon>
        <taxon>Agaricales</taxon>
        <taxon>Marasmiineae</taxon>
        <taxon>Mycenaceae</taxon>
        <taxon>Roridomyces</taxon>
    </lineage>
</organism>
<keyword evidence="3" id="KW-1185">Reference proteome</keyword>
<accession>A0AAD7C1H4</accession>
<proteinExistence type="predicted"/>
<feature type="compositionally biased region" description="Acidic residues" evidence="1">
    <location>
        <begin position="158"/>
        <end position="203"/>
    </location>
</feature>
<comment type="caution">
    <text evidence="2">The sequence shown here is derived from an EMBL/GenBank/DDBJ whole genome shotgun (WGS) entry which is preliminary data.</text>
</comment>
<reference evidence="2" key="1">
    <citation type="submission" date="2023-03" db="EMBL/GenBank/DDBJ databases">
        <title>Massive genome expansion in bonnet fungi (Mycena s.s.) driven by repeated elements and novel gene families across ecological guilds.</title>
        <authorList>
            <consortium name="Lawrence Berkeley National Laboratory"/>
            <person name="Harder C.B."/>
            <person name="Miyauchi S."/>
            <person name="Viragh M."/>
            <person name="Kuo A."/>
            <person name="Thoen E."/>
            <person name="Andreopoulos B."/>
            <person name="Lu D."/>
            <person name="Skrede I."/>
            <person name="Drula E."/>
            <person name="Henrissat B."/>
            <person name="Morin E."/>
            <person name="Kohler A."/>
            <person name="Barry K."/>
            <person name="LaButti K."/>
            <person name="Morin E."/>
            <person name="Salamov A."/>
            <person name="Lipzen A."/>
            <person name="Mereny Z."/>
            <person name="Hegedus B."/>
            <person name="Baldrian P."/>
            <person name="Stursova M."/>
            <person name="Weitz H."/>
            <person name="Taylor A."/>
            <person name="Grigoriev I.V."/>
            <person name="Nagy L.G."/>
            <person name="Martin F."/>
            <person name="Kauserud H."/>
        </authorList>
    </citation>
    <scope>NUCLEOTIDE SEQUENCE</scope>
    <source>
        <strain evidence="2">9284</strain>
    </source>
</reference>